<dbReference type="SMART" id="SM01130">
    <property type="entry name" value="DHDPS"/>
    <property type="match status" value="1"/>
</dbReference>
<gene>
    <name evidence="2" type="ORF">BAU08_16680</name>
</gene>
<protein>
    <submittedName>
        <fullName evidence="2">Dihydrodipicolinate synthase family protein</fullName>
    </submittedName>
</protein>
<dbReference type="Pfam" id="PF00701">
    <property type="entry name" value="DHDPS"/>
    <property type="match status" value="1"/>
</dbReference>
<dbReference type="RefSeq" id="WP_066670533.1">
    <property type="nucleotide sequence ID" value="NZ_CP016171.1"/>
</dbReference>
<evidence type="ECO:0000313" key="3">
    <source>
        <dbReference type="Proteomes" id="UP000092213"/>
    </source>
</evidence>
<sequence>MKTTPVTVDDLRRSVIAVPPIARNADLSLNTQANTALLRHLEQGGVRSVMYGGNANFYNVAVSEYARIVDFLAEQAGTDTWVLPSAGPDYGKLMDQAAILKSRAFPTAMLLPMSFPFSDAGLADGIRRFSDAISRPVVVYIKSSDYIAPATLGRLVEEGRIVAVKYAVVRRDPAQDPYLSALLKAVDARLMVSGIGERPAIVHCREFGLQSFTSGSVCVAPRGSMLLLRLLQEGRVAEAERVRAAYMPLEDCRDEISPIRVLHDAVTLAGVADMGPMLPLLTGLSAAERERVAPVARALLARDRDMQPA</sequence>
<accession>A0A193G000</accession>
<evidence type="ECO:0000256" key="1">
    <source>
        <dbReference type="ARBA" id="ARBA00023239"/>
    </source>
</evidence>
<reference evidence="2 3" key="1">
    <citation type="submission" date="2016-06" db="EMBL/GenBank/DDBJ databases">
        <title>Complete genome sequences of Bordetella bronchialis and Bordetella flabilis.</title>
        <authorList>
            <person name="LiPuma J.J."/>
            <person name="Spilker T."/>
        </authorList>
    </citation>
    <scope>NUCLEOTIDE SEQUENCE [LARGE SCALE GENOMIC DNA]</scope>
    <source>
        <strain evidence="2 3">AU17976</strain>
    </source>
</reference>
<dbReference type="InterPro" id="IPR002220">
    <property type="entry name" value="DapA-like"/>
</dbReference>
<keyword evidence="1" id="KW-0456">Lyase</keyword>
<dbReference type="GO" id="GO:0016829">
    <property type="term" value="F:lyase activity"/>
    <property type="evidence" value="ECO:0007669"/>
    <property type="project" value="UniProtKB-KW"/>
</dbReference>
<dbReference type="STRING" id="463025.BAU08_16680"/>
<dbReference type="Gene3D" id="3.20.20.70">
    <property type="entry name" value="Aldolase class I"/>
    <property type="match status" value="1"/>
</dbReference>
<evidence type="ECO:0000313" key="2">
    <source>
        <dbReference type="EMBL" id="ANN72771.1"/>
    </source>
</evidence>
<dbReference type="Proteomes" id="UP000092213">
    <property type="component" value="Chromosome"/>
</dbReference>
<dbReference type="AlphaFoldDB" id="A0A193G000"/>
<dbReference type="EMBL" id="CP016171">
    <property type="protein sequence ID" value="ANN72771.1"/>
    <property type="molecule type" value="Genomic_DNA"/>
</dbReference>
<dbReference type="CDD" id="cd00408">
    <property type="entry name" value="DHDPS-like"/>
    <property type="match status" value="1"/>
</dbReference>
<dbReference type="InterPro" id="IPR013785">
    <property type="entry name" value="Aldolase_TIM"/>
</dbReference>
<dbReference type="SUPFAM" id="SSF51569">
    <property type="entry name" value="Aldolase"/>
    <property type="match status" value="1"/>
</dbReference>
<name>A0A193G000_9BORD</name>
<proteinExistence type="predicted"/>
<organism evidence="2 3">
    <name type="scientific">Bordetella bronchialis</name>
    <dbReference type="NCBI Taxonomy" id="463025"/>
    <lineage>
        <taxon>Bacteria</taxon>
        <taxon>Pseudomonadati</taxon>
        <taxon>Pseudomonadota</taxon>
        <taxon>Betaproteobacteria</taxon>
        <taxon>Burkholderiales</taxon>
        <taxon>Alcaligenaceae</taxon>
        <taxon>Bordetella</taxon>
    </lineage>
</organism>